<feature type="non-terminal residue" evidence="1">
    <location>
        <position position="124"/>
    </location>
</feature>
<sequence length="124" mass="13675">GPWEVKALVRFDGRMVQLDSLKLNSHLGSLESLGSVDLKSKEVKAQIHAHNLDPNSLLSLWTEIPVPLASRIGGDIQLSLNDWQAEQIRAKGEIRLESLQKPGLPLSGDVEFELEKGLLSIKSE</sequence>
<accession>X0XJM2</accession>
<dbReference type="AlphaFoldDB" id="X0XJM2"/>
<reference evidence="1" key="1">
    <citation type="journal article" date="2014" name="Front. Microbiol.">
        <title>High frequency of phylogenetically diverse reductive dehalogenase-homologous genes in deep subseafloor sedimentary metagenomes.</title>
        <authorList>
            <person name="Kawai M."/>
            <person name="Futagami T."/>
            <person name="Toyoda A."/>
            <person name="Takaki Y."/>
            <person name="Nishi S."/>
            <person name="Hori S."/>
            <person name="Arai W."/>
            <person name="Tsubouchi T."/>
            <person name="Morono Y."/>
            <person name="Uchiyama I."/>
            <person name="Ito T."/>
            <person name="Fujiyama A."/>
            <person name="Inagaki F."/>
            <person name="Takami H."/>
        </authorList>
    </citation>
    <scope>NUCLEOTIDE SEQUENCE</scope>
    <source>
        <strain evidence="1">Expedition CK06-06</strain>
    </source>
</reference>
<evidence type="ECO:0000313" key="1">
    <source>
        <dbReference type="EMBL" id="GAG43375.1"/>
    </source>
</evidence>
<dbReference type="EMBL" id="BARS01057848">
    <property type="protein sequence ID" value="GAG43375.1"/>
    <property type="molecule type" value="Genomic_DNA"/>
</dbReference>
<protein>
    <recommendedName>
        <fullName evidence="2">DUF3971 domain-containing protein</fullName>
    </recommendedName>
</protein>
<comment type="caution">
    <text evidence="1">The sequence shown here is derived from an EMBL/GenBank/DDBJ whole genome shotgun (WGS) entry which is preliminary data.</text>
</comment>
<proteinExistence type="predicted"/>
<gene>
    <name evidence="1" type="ORF">S01H1_84643</name>
</gene>
<feature type="non-terminal residue" evidence="1">
    <location>
        <position position="1"/>
    </location>
</feature>
<organism evidence="1">
    <name type="scientific">marine sediment metagenome</name>
    <dbReference type="NCBI Taxonomy" id="412755"/>
    <lineage>
        <taxon>unclassified sequences</taxon>
        <taxon>metagenomes</taxon>
        <taxon>ecological metagenomes</taxon>
    </lineage>
</organism>
<name>X0XJM2_9ZZZZ</name>
<evidence type="ECO:0008006" key="2">
    <source>
        <dbReference type="Google" id="ProtNLM"/>
    </source>
</evidence>